<sequence>MLPDANDCPACILQYRVGLLIPHLVAGDFVRPVGSVGPRDTVVLRAAMPETAIYEDRDSCLCEYDVSSTAYLSNGPSAYAEPQALRMQQGTDGLLWPGVPAPAAQHRPPDGVARRPALAGARQLINLHSRAGAATILGQLMWPLPVLSEGGCAVDGVTSAPPSALWSQTAGPMTFGCRRRGISKPGLVSFRHRLVQIHRVLSLRLTGVPLGQMGDFRGNIGWSRCH</sequence>
<keyword evidence="2" id="KW-1185">Reference proteome</keyword>
<dbReference type="EMBL" id="FOFT01000012">
    <property type="protein sequence ID" value="SES36445.1"/>
    <property type="molecule type" value="Genomic_DNA"/>
</dbReference>
<evidence type="ECO:0000313" key="2">
    <source>
        <dbReference type="Proteomes" id="UP000199028"/>
    </source>
</evidence>
<dbReference type="AlphaFoldDB" id="A0A1H9WRD4"/>
<name>A0A1H9WRD4_9PSEU</name>
<protein>
    <submittedName>
        <fullName evidence="1">Uncharacterized protein</fullName>
    </submittedName>
</protein>
<organism evidence="1 2">
    <name type="scientific">Lentzea flaviverrucosa</name>
    <dbReference type="NCBI Taxonomy" id="200379"/>
    <lineage>
        <taxon>Bacteria</taxon>
        <taxon>Bacillati</taxon>
        <taxon>Actinomycetota</taxon>
        <taxon>Actinomycetes</taxon>
        <taxon>Pseudonocardiales</taxon>
        <taxon>Pseudonocardiaceae</taxon>
        <taxon>Lentzea</taxon>
    </lineage>
</organism>
<dbReference type="Proteomes" id="UP000199028">
    <property type="component" value="Unassembled WGS sequence"/>
</dbReference>
<evidence type="ECO:0000313" key="1">
    <source>
        <dbReference type="EMBL" id="SES36445.1"/>
    </source>
</evidence>
<accession>A0A1H9WRD4</accession>
<proteinExistence type="predicted"/>
<reference evidence="2" key="1">
    <citation type="submission" date="2016-10" db="EMBL/GenBank/DDBJ databases">
        <authorList>
            <person name="Varghese N."/>
            <person name="Submissions S."/>
        </authorList>
    </citation>
    <scope>NUCLEOTIDE SEQUENCE [LARGE SCALE GENOMIC DNA]</scope>
    <source>
        <strain evidence="2">CGMCC 4.578</strain>
    </source>
</reference>
<gene>
    <name evidence="1" type="ORF">SAMN05216195_112155</name>
</gene>